<dbReference type="EnsemblPlants" id="ORGLA03G0230000.1">
    <property type="protein sequence ID" value="ORGLA03G0230000.1"/>
    <property type="gene ID" value="ORGLA03G0230000"/>
</dbReference>
<evidence type="ECO:0000313" key="2">
    <source>
        <dbReference type="Proteomes" id="UP000007306"/>
    </source>
</evidence>
<sequence>MEVAVREIATYWFEDQRTCRIISRTPMEVGRDDSAFFEIVLDNTVYSTTAYSSAQLFLKNIF</sequence>
<dbReference type="AlphaFoldDB" id="I1PD54"/>
<protein>
    <submittedName>
        <fullName evidence="1">Uncharacterized protein</fullName>
    </submittedName>
</protein>
<reference evidence="1 2" key="2">
    <citation type="submission" date="2018-04" db="EMBL/GenBank/DDBJ databases">
        <title>OglaRS2 (Oryza glaberrima Reference Sequence Version 2).</title>
        <authorList>
            <person name="Zhang J."/>
            <person name="Kudrna D."/>
            <person name="Lee S."/>
            <person name="Talag J."/>
            <person name="Rajasekar S."/>
            <person name="Wing R.A."/>
        </authorList>
    </citation>
    <scope>NUCLEOTIDE SEQUENCE [LARGE SCALE GENOMIC DNA]</scope>
    <source>
        <strain evidence="1 2">cv. IRGC 96717</strain>
    </source>
</reference>
<reference evidence="1" key="1">
    <citation type="submission" date="2015-06" db="UniProtKB">
        <authorList>
            <consortium name="EnsemblPlants"/>
        </authorList>
    </citation>
    <scope>IDENTIFICATION</scope>
</reference>
<dbReference type="Gramene" id="ORGLA03G0230000.1">
    <property type="protein sequence ID" value="ORGLA03G0230000.1"/>
    <property type="gene ID" value="ORGLA03G0230000"/>
</dbReference>
<keyword evidence="2" id="KW-1185">Reference proteome</keyword>
<name>I1PD54_ORYGL</name>
<evidence type="ECO:0000313" key="1">
    <source>
        <dbReference type="EnsemblPlants" id="ORGLA03G0230000.1"/>
    </source>
</evidence>
<dbReference type="HOGENOM" id="CLU_190225_0_0_1"/>
<accession>I1PD54</accession>
<organism evidence="1 2">
    <name type="scientific">Oryza glaberrima</name>
    <name type="common">African rice</name>
    <dbReference type="NCBI Taxonomy" id="4538"/>
    <lineage>
        <taxon>Eukaryota</taxon>
        <taxon>Viridiplantae</taxon>
        <taxon>Streptophyta</taxon>
        <taxon>Embryophyta</taxon>
        <taxon>Tracheophyta</taxon>
        <taxon>Spermatophyta</taxon>
        <taxon>Magnoliopsida</taxon>
        <taxon>Liliopsida</taxon>
        <taxon>Poales</taxon>
        <taxon>Poaceae</taxon>
        <taxon>BOP clade</taxon>
        <taxon>Oryzoideae</taxon>
        <taxon>Oryzeae</taxon>
        <taxon>Oryzinae</taxon>
        <taxon>Oryza</taxon>
    </lineage>
</organism>
<dbReference type="Proteomes" id="UP000007306">
    <property type="component" value="Chromosome 3"/>
</dbReference>
<proteinExistence type="predicted"/>